<evidence type="ECO:0000313" key="2">
    <source>
        <dbReference type="EMBL" id="RJQ82201.1"/>
    </source>
</evidence>
<feature type="signal peptide" evidence="1">
    <location>
        <begin position="1"/>
        <end position="23"/>
    </location>
</feature>
<proteinExistence type="predicted"/>
<dbReference type="Pfam" id="PF12079">
    <property type="entry name" value="DUF3558"/>
    <property type="match status" value="1"/>
</dbReference>
<comment type="caution">
    <text evidence="2">The sequence shown here is derived from an EMBL/GenBank/DDBJ whole genome shotgun (WGS) entry which is preliminary data.</text>
</comment>
<gene>
    <name evidence="2" type="ORF">D5S19_22260</name>
</gene>
<keyword evidence="1" id="KW-0732">Signal</keyword>
<protein>
    <submittedName>
        <fullName evidence="2">DUF3558 domain-containing protein</fullName>
    </submittedName>
</protein>
<reference evidence="2 3" key="1">
    <citation type="submission" date="2018-09" db="EMBL/GenBank/DDBJ databases">
        <title>YIM PH 21725 draft genome.</title>
        <authorList>
            <person name="Miao C."/>
        </authorList>
    </citation>
    <scope>NUCLEOTIDE SEQUENCE [LARGE SCALE GENOMIC DNA]</scope>
    <source>
        <strain evidence="3">YIM PH21725</strain>
    </source>
</reference>
<evidence type="ECO:0000313" key="3">
    <source>
        <dbReference type="Proteomes" id="UP000285112"/>
    </source>
</evidence>
<dbReference type="PROSITE" id="PS51257">
    <property type="entry name" value="PROKAR_LIPOPROTEIN"/>
    <property type="match status" value="1"/>
</dbReference>
<feature type="chain" id="PRO_5039487491" evidence="1">
    <location>
        <begin position="24"/>
        <end position="207"/>
    </location>
</feature>
<dbReference type="Proteomes" id="UP000285112">
    <property type="component" value="Unassembled WGS sequence"/>
</dbReference>
<evidence type="ECO:0000256" key="1">
    <source>
        <dbReference type="SAM" id="SignalP"/>
    </source>
</evidence>
<organism evidence="2 3">
    <name type="scientific">Amycolatopsis panacis</name>
    <dbReference type="NCBI Taxonomy" id="2340917"/>
    <lineage>
        <taxon>Bacteria</taxon>
        <taxon>Bacillati</taxon>
        <taxon>Actinomycetota</taxon>
        <taxon>Actinomycetes</taxon>
        <taxon>Pseudonocardiales</taxon>
        <taxon>Pseudonocardiaceae</taxon>
        <taxon>Amycolatopsis</taxon>
    </lineage>
</organism>
<dbReference type="AlphaFoldDB" id="A0A419HYD0"/>
<accession>A0A419HYD0</accession>
<dbReference type="RefSeq" id="WP_120025365.1">
    <property type="nucleotide sequence ID" value="NZ_QZFV01000103.1"/>
</dbReference>
<dbReference type="EMBL" id="QZFV01000103">
    <property type="protein sequence ID" value="RJQ82201.1"/>
    <property type="molecule type" value="Genomic_DNA"/>
</dbReference>
<name>A0A419HYD0_9PSEU</name>
<dbReference type="OrthoDB" id="3695377at2"/>
<dbReference type="InterPro" id="IPR024520">
    <property type="entry name" value="DUF3558"/>
</dbReference>
<keyword evidence="3" id="KW-1185">Reference proteome</keyword>
<sequence>MRRSFLALSGAVVAILVAGGCSGAVPGASVGPPVSSPTATVLPHSGAPKVEHPLPASVLSGDPCREALKPDQVEQILGIAPEGKRHDNPALGTACDWNNDTTGAAATVGYVTQVGEGLSAVYQNTKPQSSVWRVLPLVQGFPAVGYEVTSAGTKSGFCQVAVGISDSLSVDASLTVRRAKVGKADACELAPRVADMVVTNLRKKAGM</sequence>